<reference evidence="12 13" key="1">
    <citation type="submission" date="2018-08" db="EMBL/GenBank/DDBJ databases">
        <title>The multiple taxonomic identification of Sphingomonas gilva.</title>
        <authorList>
            <person name="Zhu D."/>
            <person name="Zheng S."/>
        </authorList>
    </citation>
    <scope>NUCLEOTIDE SEQUENCE [LARGE SCALE GENOMIC DNA]</scope>
    <source>
        <strain evidence="12 13">ZDH117</strain>
    </source>
</reference>
<gene>
    <name evidence="12" type="ORF">D1610_05625</name>
</gene>
<feature type="transmembrane region" description="Helical" evidence="8">
    <location>
        <begin position="96"/>
        <end position="114"/>
    </location>
</feature>
<evidence type="ECO:0000256" key="1">
    <source>
        <dbReference type="ARBA" id="ARBA00004651"/>
    </source>
</evidence>
<feature type="transmembrane region" description="Helical" evidence="8">
    <location>
        <begin position="70"/>
        <end position="90"/>
    </location>
</feature>
<dbReference type="SUPFAM" id="SSF50182">
    <property type="entry name" value="Sm-like ribonucleoproteins"/>
    <property type="match status" value="1"/>
</dbReference>
<feature type="domain" description="Mechanosensitive ion channel MscS C-terminal" evidence="10">
    <location>
        <begin position="325"/>
        <end position="408"/>
    </location>
</feature>
<keyword evidence="13" id="KW-1185">Reference proteome</keyword>
<evidence type="ECO:0000313" key="13">
    <source>
        <dbReference type="Proteomes" id="UP000266693"/>
    </source>
</evidence>
<comment type="caution">
    <text evidence="12">The sequence shown here is derived from an EMBL/GenBank/DDBJ whole genome shotgun (WGS) entry which is preliminary data.</text>
</comment>
<dbReference type="InterPro" id="IPR023408">
    <property type="entry name" value="MscS_beta-dom_sf"/>
</dbReference>
<protein>
    <submittedName>
        <fullName evidence="12">Mechanosensitive ion channel protein MscS</fullName>
    </submittedName>
</protein>
<dbReference type="GO" id="GO:0008381">
    <property type="term" value="F:mechanosensitive monoatomic ion channel activity"/>
    <property type="evidence" value="ECO:0007669"/>
    <property type="project" value="UniProtKB-ARBA"/>
</dbReference>
<evidence type="ECO:0000259" key="9">
    <source>
        <dbReference type="Pfam" id="PF00924"/>
    </source>
</evidence>
<evidence type="ECO:0000256" key="5">
    <source>
        <dbReference type="ARBA" id="ARBA00022989"/>
    </source>
</evidence>
<dbReference type="EMBL" id="QWLV01000002">
    <property type="protein sequence ID" value="RHW17980.1"/>
    <property type="molecule type" value="Genomic_DNA"/>
</dbReference>
<dbReference type="GO" id="GO:0005886">
    <property type="term" value="C:plasma membrane"/>
    <property type="evidence" value="ECO:0007669"/>
    <property type="project" value="UniProtKB-SubCell"/>
</dbReference>
<dbReference type="Gene3D" id="1.10.287.1260">
    <property type="match status" value="1"/>
</dbReference>
<dbReference type="InterPro" id="IPR011066">
    <property type="entry name" value="MscS_channel_C_sf"/>
</dbReference>
<feature type="transmembrane region" description="Helical" evidence="8">
    <location>
        <begin position="126"/>
        <end position="144"/>
    </location>
</feature>
<comment type="similarity">
    <text evidence="2">Belongs to the MscS (TC 1.A.23) family.</text>
</comment>
<feature type="transmembrane region" description="Helical" evidence="8">
    <location>
        <begin position="24"/>
        <end position="42"/>
    </location>
</feature>
<feature type="domain" description="Mechanosensitive ion channel MscS" evidence="9">
    <location>
        <begin position="251"/>
        <end position="316"/>
    </location>
</feature>
<feature type="transmembrane region" description="Helical" evidence="8">
    <location>
        <begin position="164"/>
        <end position="181"/>
    </location>
</feature>
<dbReference type="InterPro" id="IPR011014">
    <property type="entry name" value="MscS_channel_TM-2"/>
</dbReference>
<dbReference type="InterPro" id="IPR006685">
    <property type="entry name" value="MscS_channel_2nd"/>
</dbReference>
<dbReference type="Proteomes" id="UP000266693">
    <property type="component" value="Unassembled WGS sequence"/>
</dbReference>
<dbReference type="AlphaFoldDB" id="A0A396RNE5"/>
<accession>A0A396RNE5</accession>
<feature type="region of interest" description="Disordered" evidence="7">
    <location>
        <begin position="417"/>
        <end position="439"/>
    </location>
</feature>
<proteinExistence type="inferred from homology"/>
<evidence type="ECO:0000256" key="7">
    <source>
        <dbReference type="SAM" id="MobiDB-lite"/>
    </source>
</evidence>
<evidence type="ECO:0000256" key="3">
    <source>
        <dbReference type="ARBA" id="ARBA00022475"/>
    </source>
</evidence>
<sequence>MNRAAAFLRGLGLDLPADPHLPEVAVAGGLTIAALAVGWWLGRHFDARAKALWHRAFGVHAGGIGERAGAVIRHGSAALLLAIIGASWPWPPLARLPIGIALAGATAWLTIVVLRGLGIARWIARGVGWVLFIALVAQALGGLGELRETLESVGFDIGRRRISLLSGVTILLTLVALYAAARLGNRLLGNAIESTKGFDATQKLLGRKIAQIVVVVIVFFVGIDLIGVDLTALAVFTGAFGLAIGFGFQKTFGNLISGIILLMDRSIKPGDVIAVGDSFGWVNKIGIRAVSVITRDGKEHLIPNEILMTTEVENWSYSDRNVRVHIDVGVGYDCDLKLAQDLMMRAAVESSRVLEKPPPTVRLIAFGENAVKHEIRVWISDPEDGVGNVRSDVLNRIWVLFREHKVSMPYPQRDIHIRSLPEPPADDTIVAPTQHSQGS</sequence>
<feature type="domain" description="Mechanosensitive ion channel transmembrane helices 2/3" evidence="11">
    <location>
        <begin position="209"/>
        <end position="249"/>
    </location>
</feature>
<feature type="transmembrane region" description="Helical" evidence="8">
    <location>
        <begin position="212"/>
        <end position="236"/>
    </location>
</feature>
<keyword evidence="6 8" id="KW-0472">Membrane</keyword>
<dbReference type="PANTHER" id="PTHR30347">
    <property type="entry name" value="POTASSIUM CHANNEL RELATED"/>
    <property type="match status" value="1"/>
</dbReference>
<dbReference type="InterPro" id="IPR049142">
    <property type="entry name" value="MS_channel_1st"/>
</dbReference>
<dbReference type="Gene3D" id="2.30.30.60">
    <property type="match status" value="1"/>
</dbReference>
<dbReference type="Pfam" id="PF21082">
    <property type="entry name" value="MS_channel_3rd"/>
    <property type="match status" value="1"/>
</dbReference>
<evidence type="ECO:0000256" key="2">
    <source>
        <dbReference type="ARBA" id="ARBA00008017"/>
    </source>
</evidence>
<dbReference type="InterPro" id="IPR049278">
    <property type="entry name" value="MS_channel_C"/>
</dbReference>
<keyword evidence="4 8" id="KW-0812">Transmembrane</keyword>
<name>A0A396RNE5_9SPHN</name>
<dbReference type="InterPro" id="IPR052702">
    <property type="entry name" value="MscS-like_channel"/>
</dbReference>
<dbReference type="Pfam" id="PF00924">
    <property type="entry name" value="MS_channel_2nd"/>
    <property type="match status" value="1"/>
</dbReference>
<keyword evidence="5 8" id="KW-1133">Transmembrane helix</keyword>
<dbReference type="RefSeq" id="WP_118863171.1">
    <property type="nucleotide sequence ID" value="NZ_QWLV01000002.1"/>
</dbReference>
<evidence type="ECO:0000256" key="4">
    <source>
        <dbReference type="ARBA" id="ARBA00022692"/>
    </source>
</evidence>
<evidence type="ECO:0000259" key="11">
    <source>
        <dbReference type="Pfam" id="PF21088"/>
    </source>
</evidence>
<dbReference type="SUPFAM" id="SSF82689">
    <property type="entry name" value="Mechanosensitive channel protein MscS (YggB), C-terminal domain"/>
    <property type="match status" value="1"/>
</dbReference>
<dbReference type="InterPro" id="IPR010920">
    <property type="entry name" value="LSM_dom_sf"/>
</dbReference>
<evidence type="ECO:0000256" key="8">
    <source>
        <dbReference type="SAM" id="Phobius"/>
    </source>
</evidence>
<organism evidence="12 13">
    <name type="scientific">Sphingomonas gilva</name>
    <dbReference type="NCBI Taxonomy" id="2305907"/>
    <lineage>
        <taxon>Bacteria</taxon>
        <taxon>Pseudomonadati</taxon>
        <taxon>Pseudomonadota</taxon>
        <taxon>Alphaproteobacteria</taxon>
        <taxon>Sphingomonadales</taxon>
        <taxon>Sphingomonadaceae</taxon>
        <taxon>Sphingomonas</taxon>
    </lineage>
</organism>
<comment type="subcellular location">
    <subcellularLocation>
        <location evidence="1">Cell membrane</location>
        <topology evidence="1">Multi-pass membrane protein</topology>
    </subcellularLocation>
</comment>
<dbReference type="PANTHER" id="PTHR30347:SF1">
    <property type="entry name" value="MECHANOSENSITIVE CHANNEL MSCK"/>
    <property type="match status" value="1"/>
</dbReference>
<dbReference type="SUPFAM" id="SSF82861">
    <property type="entry name" value="Mechanosensitive channel protein MscS (YggB), transmembrane region"/>
    <property type="match status" value="1"/>
</dbReference>
<keyword evidence="3" id="KW-1003">Cell membrane</keyword>
<evidence type="ECO:0000256" key="6">
    <source>
        <dbReference type="ARBA" id="ARBA00023136"/>
    </source>
</evidence>
<dbReference type="Gene3D" id="3.30.70.100">
    <property type="match status" value="1"/>
</dbReference>
<dbReference type="OrthoDB" id="9799209at2"/>
<evidence type="ECO:0000259" key="10">
    <source>
        <dbReference type="Pfam" id="PF21082"/>
    </source>
</evidence>
<evidence type="ECO:0000313" key="12">
    <source>
        <dbReference type="EMBL" id="RHW17980.1"/>
    </source>
</evidence>
<dbReference type="Pfam" id="PF21088">
    <property type="entry name" value="MS_channel_1st"/>
    <property type="match status" value="1"/>
</dbReference>